<sequence length="117" mass="12638">PHNTYDDVADVAFNVKENEKDVHVSTSRSDKTDNKKHDEKAKRDDKGKSPVDSLIGVRDLRAEFEEFSSNSTNRVNAVSAPVTAAGPNLTNSTNSFNTASPSVNAVSLNFRIAGKSS</sequence>
<evidence type="ECO:0000256" key="1">
    <source>
        <dbReference type="SAM" id="MobiDB-lite"/>
    </source>
</evidence>
<organism evidence="2">
    <name type="scientific">Tanacetum cinerariifolium</name>
    <name type="common">Dalmatian daisy</name>
    <name type="synonym">Chrysanthemum cinerariifolium</name>
    <dbReference type="NCBI Taxonomy" id="118510"/>
    <lineage>
        <taxon>Eukaryota</taxon>
        <taxon>Viridiplantae</taxon>
        <taxon>Streptophyta</taxon>
        <taxon>Embryophyta</taxon>
        <taxon>Tracheophyta</taxon>
        <taxon>Spermatophyta</taxon>
        <taxon>Magnoliopsida</taxon>
        <taxon>eudicotyledons</taxon>
        <taxon>Gunneridae</taxon>
        <taxon>Pentapetalae</taxon>
        <taxon>asterids</taxon>
        <taxon>campanulids</taxon>
        <taxon>Asterales</taxon>
        <taxon>Asteraceae</taxon>
        <taxon>Asteroideae</taxon>
        <taxon>Anthemideae</taxon>
        <taxon>Anthemidinae</taxon>
        <taxon>Tanacetum</taxon>
    </lineage>
</organism>
<feature type="region of interest" description="Disordered" evidence="1">
    <location>
        <begin position="1"/>
        <end position="52"/>
    </location>
</feature>
<name>A0A699WDX4_TANCI</name>
<feature type="compositionally biased region" description="Basic and acidic residues" evidence="1">
    <location>
        <begin position="16"/>
        <end position="49"/>
    </location>
</feature>
<feature type="non-terminal residue" evidence="2">
    <location>
        <position position="117"/>
    </location>
</feature>
<accession>A0A699WDX4</accession>
<proteinExistence type="predicted"/>
<dbReference type="EMBL" id="BKCJ011588420">
    <property type="protein sequence ID" value="GFD43021.1"/>
    <property type="molecule type" value="Genomic_DNA"/>
</dbReference>
<evidence type="ECO:0000313" key="2">
    <source>
        <dbReference type="EMBL" id="GFD43021.1"/>
    </source>
</evidence>
<comment type="caution">
    <text evidence="2">The sequence shown here is derived from an EMBL/GenBank/DDBJ whole genome shotgun (WGS) entry which is preliminary data.</text>
</comment>
<reference evidence="2" key="1">
    <citation type="journal article" date="2019" name="Sci. Rep.">
        <title>Draft genome of Tanacetum cinerariifolium, the natural source of mosquito coil.</title>
        <authorList>
            <person name="Yamashiro T."/>
            <person name="Shiraishi A."/>
            <person name="Satake H."/>
            <person name="Nakayama K."/>
        </authorList>
    </citation>
    <scope>NUCLEOTIDE SEQUENCE</scope>
</reference>
<feature type="non-terminal residue" evidence="2">
    <location>
        <position position="1"/>
    </location>
</feature>
<protein>
    <submittedName>
        <fullName evidence="2">Uncharacterized protein</fullName>
    </submittedName>
</protein>
<gene>
    <name evidence="2" type="ORF">Tci_914990</name>
</gene>
<dbReference type="AlphaFoldDB" id="A0A699WDX4"/>